<dbReference type="AlphaFoldDB" id="A0A914PM15"/>
<evidence type="ECO:0000313" key="2">
    <source>
        <dbReference type="Proteomes" id="UP000887578"/>
    </source>
</evidence>
<dbReference type="InterPro" id="IPR016187">
    <property type="entry name" value="CTDL_fold"/>
</dbReference>
<keyword evidence="2" id="KW-1185">Reference proteome</keyword>
<accession>A0A914PM15</accession>
<name>A0A914PM15_9BILA</name>
<dbReference type="Gene3D" id="3.10.100.10">
    <property type="entry name" value="Mannose-Binding Protein A, subunit A"/>
    <property type="match status" value="2"/>
</dbReference>
<proteinExistence type="predicted"/>
<protein>
    <submittedName>
        <fullName evidence="3">C-type lectin domain-containing protein</fullName>
    </submittedName>
</protein>
<reference evidence="3" key="1">
    <citation type="submission" date="2022-11" db="UniProtKB">
        <authorList>
            <consortium name="WormBaseParasite"/>
        </authorList>
    </citation>
    <scope>IDENTIFICATION</scope>
</reference>
<dbReference type="InterPro" id="IPR050111">
    <property type="entry name" value="C-type_lectin/snaclec_domain"/>
</dbReference>
<organism evidence="2 3">
    <name type="scientific">Panagrolaimus davidi</name>
    <dbReference type="NCBI Taxonomy" id="227884"/>
    <lineage>
        <taxon>Eukaryota</taxon>
        <taxon>Metazoa</taxon>
        <taxon>Ecdysozoa</taxon>
        <taxon>Nematoda</taxon>
        <taxon>Chromadorea</taxon>
        <taxon>Rhabditida</taxon>
        <taxon>Tylenchina</taxon>
        <taxon>Panagrolaimomorpha</taxon>
        <taxon>Panagrolaimoidea</taxon>
        <taxon>Panagrolaimidae</taxon>
        <taxon>Panagrolaimus</taxon>
    </lineage>
</organism>
<sequence length="287" mass="32286">MNTESGMWTTADGNLEKPFVCSVTDNSPMPSTTTTIKPLTNCPDDWYFYEDTNSCYFASDLFTWQKGEDYCASFGGHLASLHSSAERDFALSVYNGVLWLGLYTNDSTITKHTTWKWTDGSKVDFLPWYYPYLSEVKPPCIQLYGTFNYPIFMNANCTDKSYGLCKKPAATIPLPTSPPPPPQTEVKCLSGWQYLEKTNSCYSGISSGLLYYYGGAHNGWIGLYSDNNGVSWKWVDDSPFNYRVWNTGNPTRGGNLCANIYGSYQNSDNCNGSFNYVCQRSAYKTVM</sequence>
<dbReference type="WBParaSite" id="PDA_v2.g19522.t1">
    <property type="protein sequence ID" value="PDA_v2.g19522.t1"/>
    <property type="gene ID" value="PDA_v2.g19522"/>
</dbReference>
<dbReference type="SMART" id="SM00034">
    <property type="entry name" value="CLECT"/>
    <property type="match status" value="1"/>
</dbReference>
<feature type="domain" description="C-type lectin" evidence="1">
    <location>
        <begin position="51"/>
        <end position="166"/>
    </location>
</feature>
<dbReference type="Pfam" id="PF00059">
    <property type="entry name" value="Lectin_C"/>
    <property type="match status" value="2"/>
</dbReference>
<dbReference type="PANTHER" id="PTHR22803">
    <property type="entry name" value="MANNOSE, PHOSPHOLIPASE, LECTIN RECEPTOR RELATED"/>
    <property type="match status" value="1"/>
</dbReference>
<dbReference type="InterPro" id="IPR016186">
    <property type="entry name" value="C-type_lectin-like/link_sf"/>
</dbReference>
<dbReference type="Proteomes" id="UP000887578">
    <property type="component" value="Unplaced"/>
</dbReference>
<evidence type="ECO:0000313" key="3">
    <source>
        <dbReference type="WBParaSite" id="PDA_v2.g19522.t1"/>
    </source>
</evidence>
<dbReference type="SUPFAM" id="SSF56436">
    <property type="entry name" value="C-type lectin-like"/>
    <property type="match status" value="2"/>
</dbReference>
<evidence type="ECO:0000259" key="1">
    <source>
        <dbReference type="PROSITE" id="PS50041"/>
    </source>
</evidence>
<dbReference type="InterPro" id="IPR001304">
    <property type="entry name" value="C-type_lectin-like"/>
</dbReference>
<feature type="domain" description="C-type lectin" evidence="1">
    <location>
        <begin position="220"/>
        <end position="279"/>
    </location>
</feature>
<dbReference type="PROSITE" id="PS50041">
    <property type="entry name" value="C_TYPE_LECTIN_2"/>
    <property type="match status" value="2"/>
</dbReference>